<gene>
    <name evidence="1" type="ORF">GCM10007906_35420</name>
</gene>
<accession>A0ABQ5Y5G2</accession>
<organism evidence="1 2">
    <name type="scientific">Vibrio hyugaensis</name>
    <dbReference type="NCBI Taxonomy" id="1534743"/>
    <lineage>
        <taxon>Bacteria</taxon>
        <taxon>Pseudomonadati</taxon>
        <taxon>Pseudomonadota</taxon>
        <taxon>Gammaproteobacteria</taxon>
        <taxon>Vibrionales</taxon>
        <taxon>Vibrionaceae</taxon>
        <taxon>Vibrio</taxon>
    </lineage>
</organism>
<protein>
    <recommendedName>
        <fullName evidence="3">Sporadically distributed protein, TIGR04141 family</fullName>
    </recommendedName>
</protein>
<evidence type="ECO:0000313" key="2">
    <source>
        <dbReference type="Proteomes" id="UP001156669"/>
    </source>
</evidence>
<sequence>MNKAKTVKLTIYLVKDKSAKHSSIIELGGAEEPVSLELAGGNCSLYIKKQKDNPPQWASLLTSTGQVSNEQIGFGKSTGAALVINLPEATFLVTLGQGFHLMNDESIERDFGLRVALNSIAPEDIHSLDKATNERTPLSSRTQSGLGVDLYEMLVDPDKDLLYAITGKSTEGTFGSSVTGRDSFQINVKASLSDLPNILRKALVYYGTPLPNDFKWVDNVRKIKDPRLITDLNDELVSHINFKNFAKIALIEPEIVDFSEVDGYSFAGNQKAARYQFLSIDKYYDFLTANKTTIDIEDIRGSSIYVRNALHETQMTWSGFRCLAAEITVNGKTYILRNAIWYKVDDNFVKSIDLEVAQIPLYSGTLPQFNHSDEGDYNESVSKTHGFDLMDKKLIPLGTGSSRVEFCDLIKDEFTLIHVKKYSGSSTLSHLFSQGLVSAEAFKKSEQFRVDLNKKLPPSISLRDTAIPPDSTMYEIVYAIYTDKILPDELPFFSKITLKNAYQSLRAMNYNVSIAKININNGAKLLGKGKPQKKPKKRVA</sequence>
<evidence type="ECO:0000313" key="1">
    <source>
        <dbReference type="EMBL" id="GLR05954.1"/>
    </source>
</evidence>
<keyword evidence="2" id="KW-1185">Reference proteome</keyword>
<reference evidence="2" key="1">
    <citation type="journal article" date="2019" name="Int. J. Syst. Evol. Microbiol.">
        <title>The Global Catalogue of Microorganisms (GCM) 10K type strain sequencing project: providing services to taxonomists for standard genome sequencing and annotation.</title>
        <authorList>
            <consortium name="The Broad Institute Genomics Platform"/>
            <consortium name="The Broad Institute Genome Sequencing Center for Infectious Disease"/>
            <person name="Wu L."/>
            <person name="Ma J."/>
        </authorList>
    </citation>
    <scope>NUCLEOTIDE SEQUENCE [LARGE SCALE GENOMIC DNA]</scope>
    <source>
        <strain evidence="2">NBRC 110633</strain>
    </source>
</reference>
<name>A0ABQ5Y5G2_9VIBR</name>
<dbReference type="NCBIfam" id="TIGR04141">
    <property type="entry name" value="TIGR04141 family sporadically distributed protein"/>
    <property type="match status" value="1"/>
</dbReference>
<dbReference type="Pfam" id="PF19614">
    <property type="entry name" value="DUF6119"/>
    <property type="match status" value="1"/>
</dbReference>
<comment type="caution">
    <text evidence="1">The sequence shown here is derived from an EMBL/GenBank/DDBJ whole genome shotgun (WGS) entry which is preliminary data.</text>
</comment>
<dbReference type="Proteomes" id="UP001156669">
    <property type="component" value="Unassembled WGS sequence"/>
</dbReference>
<dbReference type="InterPro" id="IPR026487">
    <property type="entry name" value="CHP04141"/>
</dbReference>
<dbReference type="EMBL" id="BSOE01000054">
    <property type="protein sequence ID" value="GLR05954.1"/>
    <property type="molecule type" value="Genomic_DNA"/>
</dbReference>
<proteinExistence type="predicted"/>
<evidence type="ECO:0008006" key="3">
    <source>
        <dbReference type="Google" id="ProtNLM"/>
    </source>
</evidence>